<dbReference type="PANTHER" id="PTHR43015">
    <property type="entry name" value="D-RIBITOL-5-PHOSPHATE CYTIDYLYLTRANSFERASE"/>
    <property type="match status" value="1"/>
</dbReference>
<proteinExistence type="predicted"/>
<accession>A0ABZ2F0W9</accession>
<keyword evidence="2 3" id="KW-0548">Nucleotidyltransferase</keyword>
<evidence type="ECO:0000256" key="2">
    <source>
        <dbReference type="ARBA" id="ARBA00022695"/>
    </source>
</evidence>
<dbReference type="RefSeq" id="WP_018590016.1">
    <property type="nucleotide sequence ID" value="NZ_AUUB01000016.1"/>
</dbReference>
<dbReference type="Gene3D" id="3.90.550.10">
    <property type="entry name" value="Spore Coat Polysaccharide Biosynthesis Protein SpsA, Chain A"/>
    <property type="match status" value="1"/>
</dbReference>
<dbReference type="Proteomes" id="UP001348492">
    <property type="component" value="Chromosome"/>
</dbReference>
<dbReference type="InterPro" id="IPR029044">
    <property type="entry name" value="Nucleotide-diphossugar_trans"/>
</dbReference>
<dbReference type="CDD" id="cd02516">
    <property type="entry name" value="CDP-ME_synthetase"/>
    <property type="match status" value="1"/>
</dbReference>
<dbReference type="SUPFAM" id="SSF53448">
    <property type="entry name" value="Nucleotide-diphospho-sugar transferases"/>
    <property type="match status" value="1"/>
</dbReference>
<evidence type="ECO:0000313" key="4">
    <source>
        <dbReference type="Proteomes" id="UP001348492"/>
    </source>
</evidence>
<dbReference type="PANTHER" id="PTHR43015:SF1">
    <property type="entry name" value="D-RIBITOL-5-PHOSPHATE CYTIDYLYLTRANSFERASE"/>
    <property type="match status" value="1"/>
</dbReference>
<organism evidence="3 4">
    <name type="scientific">Terrisporobacter glycolicus ATCC 14880 = DSM 1288</name>
    <dbReference type="NCBI Taxonomy" id="1121315"/>
    <lineage>
        <taxon>Bacteria</taxon>
        <taxon>Bacillati</taxon>
        <taxon>Bacillota</taxon>
        <taxon>Clostridia</taxon>
        <taxon>Peptostreptococcales</taxon>
        <taxon>Peptostreptococcaceae</taxon>
        <taxon>Terrisporobacter</taxon>
    </lineage>
</organism>
<dbReference type="Pfam" id="PF01128">
    <property type="entry name" value="IspD"/>
    <property type="match status" value="1"/>
</dbReference>
<keyword evidence="4" id="KW-1185">Reference proteome</keyword>
<dbReference type="EC" id="2.7.7.40" evidence="3"/>
<evidence type="ECO:0000256" key="1">
    <source>
        <dbReference type="ARBA" id="ARBA00022679"/>
    </source>
</evidence>
<keyword evidence="1 3" id="KW-0808">Transferase</keyword>
<dbReference type="NCBIfam" id="NF001183">
    <property type="entry name" value="PRK00155.1-3"/>
    <property type="match status" value="1"/>
</dbReference>
<sequence>MISAVIFAGGVGSRMKYSDIPKQFIEVEGKPIIIHTLEKFDNHPQIDKIVVSCLENWIQILEWEIQKYNLEKVVSIVKGGSNGHESIHNGLVELEKNSSEDDIVLICDGVRPMITEQLITNCIEETKKYGTAVPVTPSIDSVLESNDGVFCNKNYERSTMYITQAPQGYYMEKIMWAHDEAKRRNIDAPTSSSELLIELGEKVHLFIGERQNIKVTTPEDLYTLRSSYYYDHYKSFAKEELKFGL</sequence>
<dbReference type="GO" id="GO:0047349">
    <property type="term" value="F:D-ribitol-5-phosphate cytidylyltransferase activity"/>
    <property type="evidence" value="ECO:0007669"/>
    <property type="project" value="UniProtKB-EC"/>
</dbReference>
<reference evidence="3 4" key="1">
    <citation type="journal article" date="2023" name="PLoS ONE">
        <title>Genome-based metabolic and phylogenomic analysis of three Terrisporobacter species.</title>
        <authorList>
            <person name="Boer T."/>
            <person name="Bengelsdorf F.R."/>
            <person name="Bomeke M."/>
            <person name="Daniel R."/>
            <person name="Poehlein A."/>
        </authorList>
    </citation>
    <scope>NUCLEOTIDE SEQUENCE [LARGE SCALE GENOMIC DNA]</scope>
    <source>
        <strain evidence="3 4">DSM 1288</strain>
    </source>
</reference>
<protein>
    <submittedName>
        <fullName evidence="3">Ribitol-5-phosphate cytidylyltransferase</fullName>
        <ecNumber evidence="3">2.7.7.40</ecNumber>
    </submittedName>
</protein>
<evidence type="ECO:0000313" key="3">
    <source>
        <dbReference type="EMBL" id="WWD85372.1"/>
    </source>
</evidence>
<dbReference type="EMBL" id="CP117523">
    <property type="protein sequence ID" value="WWD85372.1"/>
    <property type="molecule type" value="Genomic_DNA"/>
</dbReference>
<dbReference type="InterPro" id="IPR034683">
    <property type="entry name" value="IspD/TarI"/>
</dbReference>
<name>A0ABZ2F0W9_9FIRM</name>
<gene>
    <name evidence="3" type="primary">tarI</name>
    <name evidence="3" type="ORF">TEGL_38410</name>
</gene>